<accession>A0A420E3V2</accession>
<gene>
    <name evidence="1" type="ORF">C8N26_0227</name>
</gene>
<name>A0A420E3V2_9FLAO</name>
<comment type="caution">
    <text evidence="1">The sequence shown here is derived from an EMBL/GenBank/DDBJ whole genome shotgun (WGS) entry which is preliminary data.</text>
</comment>
<dbReference type="EMBL" id="RAQM01000006">
    <property type="protein sequence ID" value="RKF04834.1"/>
    <property type="molecule type" value="Genomic_DNA"/>
</dbReference>
<keyword evidence="2" id="KW-1185">Reference proteome</keyword>
<evidence type="ECO:0000313" key="1">
    <source>
        <dbReference type="EMBL" id="RKF04834.1"/>
    </source>
</evidence>
<dbReference type="Proteomes" id="UP000285780">
    <property type="component" value="Unassembled WGS sequence"/>
</dbReference>
<dbReference type="RefSeq" id="WP_120185672.1">
    <property type="nucleotide sequence ID" value="NZ_RAQM01000006.1"/>
</dbReference>
<organism evidence="1 2">
    <name type="scientific">Tenacibaculum lutimaris</name>
    <dbReference type="NCBI Taxonomy" id="285258"/>
    <lineage>
        <taxon>Bacteria</taxon>
        <taxon>Pseudomonadati</taxon>
        <taxon>Bacteroidota</taxon>
        <taxon>Flavobacteriia</taxon>
        <taxon>Flavobacteriales</taxon>
        <taxon>Flavobacteriaceae</taxon>
        <taxon>Tenacibaculum</taxon>
    </lineage>
</organism>
<protein>
    <submittedName>
        <fullName evidence="1">Uncharacterized protein</fullName>
    </submittedName>
</protein>
<sequence>MNFFVEELSFKISYGGRNCYQLDLGYKVIDFTFCQLLTFRKKVLEYASYESLETIIDGDNFVLLFAADNKHLLFLDVPQLIELRELLLSVFKQKSLY</sequence>
<proteinExistence type="predicted"/>
<dbReference type="AlphaFoldDB" id="A0A420E3V2"/>
<evidence type="ECO:0000313" key="2">
    <source>
        <dbReference type="Proteomes" id="UP000285780"/>
    </source>
</evidence>
<reference evidence="1 2" key="1">
    <citation type="submission" date="2018-09" db="EMBL/GenBank/DDBJ databases">
        <title>Genomic Encyclopedia of Archaeal and Bacterial Type Strains, Phase II (KMG-II): from individual species to whole genera.</title>
        <authorList>
            <person name="Goeker M."/>
        </authorList>
    </citation>
    <scope>NUCLEOTIDE SEQUENCE [LARGE SCALE GENOMIC DNA]</scope>
    <source>
        <strain evidence="1 2">DSM 16505</strain>
    </source>
</reference>